<proteinExistence type="predicted"/>
<name>A0A2T5J4B5_9SPHI</name>
<accession>A0A2T5J4B5</accession>
<gene>
    <name evidence="1" type="ORF">C8P68_1153</name>
</gene>
<dbReference type="Proteomes" id="UP000244168">
    <property type="component" value="Unassembled WGS sequence"/>
</dbReference>
<dbReference type="AlphaFoldDB" id="A0A2T5J4B5"/>
<dbReference type="EMBL" id="QAOQ01000015">
    <property type="protein sequence ID" value="PTQ92007.1"/>
    <property type="molecule type" value="Genomic_DNA"/>
</dbReference>
<evidence type="ECO:0000313" key="1">
    <source>
        <dbReference type="EMBL" id="PTQ92007.1"/>
    </source>
</evidence>
<evidence type="ECO:0000313" key="2">
    <source>
        <dbReference type="Proteomes" id="UP000244168"/>
    </source>
</evidence>
<sequence>MDINKIISANVTNFNEWDRQFVQYLEAQYEPENMLSPS</sequence>
<reference evidence="1 2" key="1">
    <citation type="submission" date="2018-04" db="EMBL/GenBank/DDBJ databases">
        <title>Genomic Encyclopedia of Archaeal and Bacterial Type Strains, Phase II (KMG-II): from individual species to whole genera.</title>
        <authorList>
            <person name="Goeker M."/>
        </authorList>
    </citation>
    <scope>NUCLEOTIDE SEQUENCE [LARGE SCALE GENOMIC DNA]</scope>
    <source>
        <strain evidence="1 2">DSM 26809</strain>
    </source>
</reference>
<protein>
    <submittedName>
        <fullName evidence="1">Uncharacterized protein</fullName>
    </submittedName>
</protein>
<organism evidence="1 2">
    <name type="scientific">Mucilaginibacter yixingensis</name>
    <dbReference type="NCBI Taxonomy" id="1295612"/>
    <lineage>
        <taxon>Bacteria</taxon>
        <taxon>Pseudomonadati</taxon>
        <taxon>Bacteroidota</taxon>
        <taxon>Sphingobacteriia</taxon>
        <taxon>Sphingobacteriales</taxon>
        <taxon>Sphingobacteriaceae</taxon>
        <taxon>Mucilaginibacter</taxon>
    </lineage>
</organism>
<keyword evidence="2" id="KW-1185">Reference proteome</keyword>
<comment type="caution">
    <text evidence="1">The sequence shown here is derived from an EMBL/GenBank/DDBJ whole genome shotgun (WGS) entry which is preliminary data.</text>
</comment>